<feature type="domain" description="N-acetyltransferase" evidence="1">
    <location>
        <begin position="175"/>
        <end position="329"/>
    </location>
</feature>
<organism evidence="2 3">
    <name type="scientific">Bacteroides salyersiae</name>
    <dbReference type="NCBI Taxonomy" id="291644"/>
    <lineage>
        <taxon>Bacteria</taxon>
        <taxon>Pseudomonadati</taxon>
        <taxon>Bacteroidota</taxon>
        <taxon>Bacteroidia</taxon>
        <taxon>Bacteroidales</taxon>
        <taxon>Bacteroidaceae</taxon>
        <taxon>Bacteroides</taxon>
    </lineage>
</organism>
<dbReference type="SUPFAM" id="SSF55729">
    <property type="entry name" value="Acyl-CoA N-acyltransferases (Nat)"/>
    <property type="match status" value="2"/>
</dbReference>
<sequence length="343" mass="38928">MIETKRLRIIPLDSEQFALLLNGVHFMEDALRLTPSNETLDPHTRQAMTGQYQLAGKHPENFLLLTNWQIILKSENKAIGSACFKNLPDAEGSVEVGYGIYASYRNHGYMTEALKALCKWAFDIAGVQSVIAETEKDNIASQYVLQKSKMKQFKESADSIWWKLNKKTMEKKEIIVIRQETKQDRHELYHLIQTAFQTAKVADGDEQDFTVNLWNSENYIPELGLVAELNGKLIGHILLTRMYVIQEDGSKFESLLVAPLSVLLEYRDHGVGSALMKEGLRRGRELGYKAAFLCGDPEYYHRFGFKSIREFGLTNPEIPEPYAMGYELVPGALDQVTGVVKLT</sequence>
<dbReference type="Pfam" id="PF13527">
    <property type="entry name" value="Acetyltransf_9"/>
    <property type="match status" value="1"/>
</dbReference>
<evidence type="ECO:0000259" key="1">
    <source>
        <dbReference type="PROSITE" id="PS51186"/>
    </source>
</evidence>
<dbReference type="RefSeq" id="WP_130059922.1">
    <property type="nucleotide sequence ID" value="NZ_JADNPJ010000042.1"/>
</dbReference>
<dbReference type="GO" id="GO:0016747">
    <property type="term" value="F:acyltransferase activity, transferring groups other than amino-acyl groups"/>
    <property type="evidence" value="ECO:0007669"/>
    <property type="project" value="InterPro"/>
</dbReference>
<dbReference type="Proteomes" id="UP000422221">
    <property type="component" value="Unassembled WGS sequence"/>
</dbReference>
<dbReference type="InterPro" id="IPR051531">
    <property type="entry name" value="N-acetyltransferase"/>
</dbReference>
<dbReference type="Gene3D" id="3.40.630.30">
    <property type="match status" value="2"/>
</dbReference>
<dbReference type="AlphaFoldDB" id="A0A7J4XCF4"/>
<dbReference type="EMBL" id="VWMK01000036">
    <property type="protein sequence ID" value="KAA3757129.1"/>
    <property type="molecule type" value="Genomic_DNA"/>
</dbReference>
<dbReference type="PROSITE" id="PS51186">
    <property type="entry name" value="GNAT"/>
    <property type="match status" value="2"/>
</dbReference>
<feature type="domain" description="N-acetyltransferase" evidence="1">
    <location>
        <begin position="31"/>
        <end position="174"/>
    </location>
</feature>
<dbReference type="PANTHER" id="PTHR43792:SF13">
    <property type="entry name" value="ACETYLTRANSFERASE"/>
    <property type="match status" value="1"/>
</dbReference>
<protein>
    <submittedName>
        <fullName evidence="2">GNAT family N-acetyltransferase</fullName>
    </submittedName>
</protein>
<gene>
    <name evidence="2" type="ORF">F3F73_22665</name>
</gene>
<accession>A0A7J4XCF4</accession>
<dbReference type="InterPro" id="IPR000182">
    <property type="entry name" value="GNAT_dom"/>
</dbReference>
<dbReference type="Pfam" id="PF13302">
    <property type="entry name" value="Acetyltransf_3"/>
    <property type="match status" value="1"/>
</dbReference>
<dbReference type="InterPro" id="IPR016181">
    <property type="entry name" value="Acyl_CoA_acyltransferase"/>
</dbReference>
<evidence type="ECO:0000313" key="2">
    <source>
        <dbReference type="EMBL" id="KAA3757129.1"/>
    </source>
</evidence>
<name>A0A7J4XCF4_9BACE</name>
<keyword evidence="2" id="KW-0808">Transferase</keyword>
<comment type="caution">
    <text evidence="2">The sequence shown here is derived from an EMBL/GenBank/DDBJ whole genome shotgun (WGS) entry which is preliminary data.</text>
</comment>
<reference evidence="2 3" key="1">
    <citation type="journal article" date="2019" name="Nat. Med.">
        <title>A library of human gut bacterial isolates paired with longitudinal multiomics data enables mechanistic microbiome research.</title>
        <authorList>
            <person name="Poyet M."/>
            <person name="Groussin M."/>
            <person name="Gibbons S.M."/>
            <person name="Avila-Pacheco J."/>
            <person name="Jiang X."/>
            <person name="Kearney S.M."/>
            <person name="Perrotta A.R."/>
            <person name="Berdy B."/>
            <person name="Zhao S."/>
            <person name="Lieberman T.D."/>
            <person name="Swanson P.K."/>
            <person name="Smith M."/>
            <person name="Roesemann S."/>
            <person name="Alexander J.E."/>
            <person name="Rich S.A."/>
            <person name="Livny J."/>
            <person name="Vlamakis H."/>
            <person name="Clish C."/>
            <person name="Bullock K."/>
            <person name="Deik A."/>
            <person name="Scott J."/>
            <person name="Pierce K.A."/>
            <person name="Xavier R.J."/>
            <person name="Alm E.J."/>
        </authorList>
    </citation>
    <scope>NUCLEOTIDE SEQUENCE [LARGE SCALE GENOMIC DNA]</scope>
    <source>
        <strain evidence="2 3">BIOML-A10</strain>
    </source>
</reference>
<dbReference type="PANTHER" id="PTHR43792">
    <property type="entry name" value="GNAT FAMILY, PUTATIVE (AFU_ORTHOLOGUE AFUA_3G00765)-RELATED-RELATED"/>
    <property type="match status" value="1"/>
</dbReference>
<evidence type="ECO:0000313" key="3">
    <source>
        <dbReference type="Proteomes" id="UP000422221"/>
    </source>
</evidence>
<dbReference type="CDD" id="cd04301">
    <property type="entry name" value="NAT_SF"/>
    <property type="match status" value="2"/>
</dbReference>
<proteinExistence type="predicted"/>